<comment type="caution">
    <text evidence="1">The sequence shown here is derived from an EMBL/GenBank/DDBJ whole genome shotgun (WGS) entry which is preliminary data.</text>
</comment>
<dbReference type="Proteomes" id="UP000245720">
    <property type="component" value="Unassembled WGS sequence"/>
</dbReference>
<reference evidence="1 2" key="1">
    <citation type="submission" date="2018-05" db="EMBL/GenBank/DDBJ databases">
        <title>The Hungate 1000. A catalogue of reference genomes from the rumen microbiome.</title>
        <authorList>
            <person name="Kelly W."/>
        </authorList>
    </citation>
    <scope>NUCLEOTIDE SEQUENCE [LARGE SCALE GENOMIC DNA]</scope>
    <source>
        <strain evidence="1 2">SAb67</strain>
    </source>
</reference>
<dbReference type="AlphaFoldDB" id="A0A315XSY0"/>
<organism evidence="1 2">
    <name type="scientific">Ruminococcus flavefaciens</name>
    <dbReference type="NCBI Taxonomy" id="1265"/>
    <lineage>
        <taxon>Bacteria</taxon>
        <taxon>Bacillati</taxon>
        <taxon>Bacillota</taxon>
        <taxon>Clostridia</taxon>
        <taxon>Eubacteriales</taxon>
        <taxon>Oscillospiraceae</taxon>
        <taxon>Ruminococcus</taxon>
    </lineage>
</organism>
<sequence length="185" mass="21724">MKKYAVYGSPTGEYCYRYADTMDDLAGTGFEELITEEQLPVVFDGRGGYFRFREDDHSFRRIIESDKEYPLELEEMFKLNDPDFKLGWISPDGDTYSCAFTNHNKCAKMIAMKYYPGARFPERTLDKNGWLQVMDSWDGTQQHHGQFVYTEKGFITKRQADKLFDLGLYNNSEVQQMIKDSENDW</sequence>
<evidence type="ECO:0000313" key="2">
    <source>
        <dbReference type="Proteomes" id="UP000245720"/>
    </source>
</evidence>
<dbReference type="OrthoDB" id="1819430at2"/>
<proteinExistence type="predicted"/>
<protein>
    <submittedName>
        <fullName evidence="1">Uncharacterized protein</fullName>
    </submittedName>
</protein>
<name>A0A315XSY0_RUMFL</name>
<dbReference type="EMBL" id="QGDI01000019">
    <property type="protein sequence ID" value="PWJ09814.1"/>
    <property type="molecule type" value="Genomic_DNA"/>
</dbReference>
<accession>A0A315XSY0</accession>
<evidence type="ECO:0000313" key="1">
    <source>
        <dbReference type="EMBL" id="PWJ09814.1"/>
    </source>
</evidence>
<gene>
    <name evidence="1" type="ORF">IE37_03364</name>
</gene>
<dbReference type="RefSeq" id="WP_109728018.1">
    <property type="nucleotide sequence ID" value="NZ_CACVSX010000032.1"/>
</dbReference>